<organism evidence="9 10">
    <name type="scientific">Ranitomeya imitator</name>
    <name type="common">mimic poison frog</name>
    <dbReference type="NCBI Taxonomy" id="111125"/>
    <lineage>
        <taxon>Eukaryota</taxon>
        <taxon>Metazoa</taxon>
        <taxon>Chordata</taxon>
        <taxon>Craniata</taxon>
        <taxon>Vertebrata</taxon>
        <taxon>Euteleostomi</taxon>
        <taxon>Amphibia</taxon>
        <taxon>Batrachia</taxon>
        <taxon>Anura</taxon>
        <taxon>Neobatrachia</taxon>
        <taxon>Hyloidea</taxon>
        <taxon>Dendrobatidae</taxon>
        <taxon>Dendrobatinae</taxon>
        <taxon>Ranitomeya</taxon>
    </lineage>
</organism>
<keyword evidence="3" id="KW-0677">Repeat</keyword>
<dbReference type="PROSITE" id="PS50026">
    <property type="entry name" value="EGF_3"/>
    <property type="match status" value="2"/>
</dbReference>
<comment type="caution">
    <text evidence="7">Lacks conserved residue(s) required for the propagation of feature annotation.</text>
</comment>
<dbReference type="SMART" id="SM00179">
    <property type="entry name" value="EGF_CA"/>
    <property type="match status" value="2"/>
</dbReference>
<accession>A0ABN9MFI2</accession>
<dbReference type="Gene3D" id="2.10.25.10">
    <property type="entry name" value="Laminin"/>
    <property type="match status" value="2"/>
</dbReference>
<proteinExistence type="predicted"/>
<evidence type="ECO:0000256" key="4">
    <source>
        <dbReference type="ARBA" id="ARBA00022837"/>
    </source>
</evidence>
<dbReference type="PROSITE" id="PS01186">
    <property type="entry name" value="EGF_2"/>
    <property type="match status" value="1"/>
</dbReference>
<sequence>MYNYVLNSKTLGKTVNEKDLGVWVDDKLIFNGQCQAAATKANKIMGCIKRGIDAHEENIILPLYKSLVRPHLEYCAQFWFPVYKKDIAELERVQRRATKVIRGLGVCNTKIGDGIECDDINECETEDICSPIATCTNTIGNYTCTCKDGFSGDGTHCDDIDECRTTNICSPYATCTNTIGSYICACNDGFSAQTVDAYTSKTLKLPAH</sequence>
<feature type="domain" description="EGF-like" evidence="8">
    <location>
        <begin position="159"/>
        <end position="196"/>
    </location>
</feature>
<evidence type="ECO:0000256" key="6">
    <source>
        <dbReference type="ARBA" id="ARBA00023180"/>
    </source>
</evidence>
<dbReference type="PROSITE" id="PS01187">
    <property type="entry name" value="EGF_CA"/>
    <property type="match status" value="1"/>
</dbReference>
<dbReference type="Pfam" id="PF12947">
    <property type="entry name" value="EGF_3"/>
    <property type="match status" value="1"/>
</dbReference>
<dbReference type="EMBL" id="CAUEEQ010068186">
    <property type="protein sequence ID" value="CAJ0965549.1"/>
    <property type="molecule type" value="Genomic_DNA"/>
</dbReference>
<reference evidence="9" key="1">
    <citation type="submission" date="2023-07" db="EMBL/GenBank/DDBJ databases">
        <authorList>
            <person name="Stuckert A."/>
        </authorList>
    </citation>
    <scope>NUCLEOTIDE SEQUENCE</scope>
</reference>
<dbReference type="InterPro" id="IPR000152">
    <property type="entry name" value="EGF-type_Asp/Asn_hydroxyl_site"/>
</dbReference>
<protein>
    <recommendedName>
        <fullName evidence="8">EGF-like domain-containing protein</fullName>
    </recommendedName>
</protein>
<evidence type="ECO:0000259" key="8">
    <source>
        <dbReference type="PROSITE" id="PS50026"/>
    </source>
</evidence>
<dbReference type="InterPro" id="IPR009030">
    <property type="entry name" value="Growth_fac_rcpt_cys_sf"/>
</dbReference>
<dbReference type="CDD" id="cd00054">
    <property type="entry name" value="EGF_CA"/>
    <property type="match status" value="2"/>
</dbReference>
<dbReference type="InterPro" id="IPR018097">
    <property type="entry name" value="EGF_Ca-bd_CS"/>
</dbReference>
<feature type="domain" description="EGF-like" evidence="8">
    <location>
        <begin position="119"/>
        <end position="158"/>
    </location>
</feature>
<dbReference type="Proteomes" id="UP001176940">
    <property type="component" value="Unassembled WGS sequence"/>
</dbReference>
<keyword evidence="6" id="KW-0325">Glycoprotein</keyword>
<keyword evidence="4" id="KW-0106">Calcium</keyword>
<keyword evidence="2" id="KW-0732">Signal</keyword>
<dbReference type="Pfam" id="PF07645">
    <property type="entry name" value="EGF_CA"/>
    <property type="match status" value="1"/>
</dbReference>
<dbReference type="PANTHER" id="PTHR24039">
    <property type="entry name" value="FIBRILLIN-RELATED"/>
    <property type="match status" value="1"/>
</dbReference>
<keyword evidence="5" id="KW-1015">Disulfide bond</keyword>
<evidence type="ECO:0000256" key="7">
    <source>
        <dbReference type="PROSITE-ProRule" id="PRU00076"/>
    </source>
</evidence>
<dbReference type="PRINTS" id="PR01345">
    <property type="entry name" value="CERVTRCPTASE"/>
</dbReference>
<evidence type="ECO:0000313" key="10">
    <source>
        <dbReference type="Proteomes" id="UP001176940"/>
    </source>
</evidence>
<dbReference type="SUPFAM" id="SSF57184">
    <property type="entry name" value="Growth factor receptor domain"/>
    <property type="match status" value="1"/>
</dbReference>
<dbReference type="PROSITE" id="PS00010">
    <property type="entry name" value="ASX_HYDROXYL"/>
    <property type="match status" value="2"/>
</dbReference>
<keyword evidence="1 7" id="KW-0245">EGF-like domain</keyword>
<evidence type="ECO:0000256" key="2">
    <source>
        <dbReference type="ARBA" id="ARBA00022729"/>
    </source>
</evidence>
<evidence type="ECO:0000313" key="9">
    <source>
        <dbReference type="EMBL" id="CAJ0965549.1"/>
    </source>
</evidence>
<evidence type="ECO:0000256" key="1">
    <source>
        <dbReference type="ARBA" id="ARBA00022536"/>
    </source>
</evidence>
<name>A0ABN9MFI2_9NEOB</name>
<dbReference type="InterPro" id="IPR001881">
    <property type="entry name" value="EGF-like_Ca-bd_dom"/>
</dbReference>
<dbReference type="InterPro" id="IPR049883">
    <property type="entry name" value="NOTCH1_EGF-like"/>
</dbReference>
<evidence type="ECO:0000256" key="5">
    <source>
        <dbReference type="ARBA" id="ARBA00023157"/>
    </source>
</evidence>
<evidence type="ECO:0000256" key="3">
    <source>
        <dbReference type="ARBA" id="ARBA00022737"/>
    </source>
</evidence>
<gene>
    <name evidence="9" type="ORF">RIMI_LOCUS20402952</name>
</gene>
<dbReference type="InterPro" id="IPR024731">
    <property type="entry name" value="NELL2-like_EGF"/>
</dbReference>
<comment type="caution">
    <text evidence="9">The sequence shown here is derived from an EMBL/GenBank/DDBJ whole genome shotgun (WGS) entry which is preliminary data.</text>
</comment>
<dbReference type="PANTHER" id="PTHR24039:SF28">
    <property type="entry name" value="EGF-LIKE DOMAIN-CONTAINING PROTEIN"/>
    <property type="match status" value="1"/>
</dbReference>
<dbReference type="SMART" id="SM00181">
    <property type="entry name" value="EGF"/>
    <property type="match status" value="2"/>
</dbReference>
<keyword evidence="10" id="KW-1185">Reference proteome</keyword>
<dbReference type="InterPro" id="IPR000742">
    <property type="entry name" value="EGF"/>
</dbReference>